<dbReference type="EMBL" id="MBLM01000054">
    <property type="protein sequence ID" value="OHV41483.1"/>
    <property type="molecule type" value="Genomic_DNA"/>
</dbReference>
<feature type="region of interest" description="Disordered" evidence="2">
    <location>
        <begin position="206"/>
        <end position="234"/>
    </location>
</feature>
<reference evidence="4" key="1">
    <citation type="submission" date="2016-07" db="EMBL/GenBank/DDBJ databases">
        <title>Sequence Frankia sp. strain CcI1.17.</title>
        <authorList>
            <person name="Ghodhbane-Gtari F."/>
            <person name="Swanson E."/>
            <person name="Gueddou A."/>
            <person name="Morris K."/>
            <person name="Hezbri K."/>
            <person name="Ktari A."/>
            <person name="Nouioui I."/>
            <person name="Abebe-Akele F."/>
            <person name="Simpson S."/>
            <person name="Thomas K."/>
            <person name="Gtari M."/>
            <person name="Tisa L.S."/>
            <person name="Hurst S."/>
        </authorList>
    </citation>
    <scope>NUCLEOTIDE SEQUENCE [LARGE SCALE GENOMIC DNA]</scope>
    <source>
        <strain evidence="4">Cc1.17</strain>
    </source>
</reference>
<comment type="caution">
    <text evidence="3">The sequence shown here is derived from an EMBL/GenBank/DDBJ whole genome shotgun (WGS) entry which is preliminary data.</text>
</comment>
<keyword evidence="1" id="KW-0175">Coiled coil</keyword>
<proteinExistence type="predicted"/>
<evidence type="ECO:0000256" key="2">
    <source>
        <dbReference type="SAM" id="MobiDB-lite"/>
    </source>
</evidence>
<accession>A0A1S1R3G0</accession>
<name>A0A1S1R3G0_9ACTN</name>
<dbReference type="RefSeq" id="WP_071083116.1">
    <property type="nucleotide sequence ID" value="NZ_MBLM01000054.1"/>
</dbReference>
<evidence type="ECO:0000256" key="1">
    <source>
        <dbReference type="SAM" id="Coils"/>
    </source>
</evidence>
<dbReference type="Proteomes" id="UP000179627">
    <property type="component" value="Unassembled WGS sequence"/>
</dbReference>
<keyword evidence="4" id="KW-1185">Reference proteome</keyword>
<sequence length="234" mass="24918">MTEHSDLIPMAGEGEGAPGFDLVRRGYDPQQVNAHVNWLVEQLREAESHRAAAEAAASEAATEAARVRDDLAANRPAWEEFGGRITQILQLAEEEAATVRAERTRDAEAQLEEARRIVAEAEYTRERTVLDAEEQAQNIVASARAEAERVVETARATAAATEGESARRLADLENQRDQVTAQLGALHDQVTAQLGALRDRLTAATAPLQAGSAPPRALTAGDSTAAAPAGSAHS</sequence>
<dbReference type="OrthoDB" id="3209732at2"/>
<protein>
    <submittedName>
        <fullName evidence="3">Sugar-binding protein</fullName>
    </submittedName>
</protein>
<dbReference type="AlphaFoldDB" id="A0A1S1R3G0"/>
<feature type="coiled-coil region" evidence="1">
    <location>
        <begin position="104"/>
        <end position="189"/>
    </location>
</feature>
<evidence type="ECO:0000313" key="4">
    <source>
        <dbReference type="Proteomes" id="UP000179627"/>
    </source>
</evidence>
<gene>
    <name evidence="3" type="ORF">CC117_33200</name>
</gene>
<evidence type="ECO:0000313" key="3">
    <source>
        <dbReference type="EMBL" id="OHV41483.1"/>
    </source>
</evidence>
<organism evidence="3 4">
    <name type="scientific">Parafrankia colletiae</name>
    <dbReference type="NCBI Taxonomy" id="573497"/>
    <lineage>
        <taxon>Bacteria</taxon>
        <taxon>Bacillati</taxon>
        <taxon>Actinomycetota</taxon>
        <taxon>Actinomycetes</taxon>
        <taxon>Frankiales</taxon>
        <taxon>Frankiaceae</taxon>
        <taxon>Parafrankia</taxon>
    </lineage>
</organism>